<evidence type="ECO:0000259" key="4">
    <source>
        <dbReference type="PROSITE" id="PS50158"/>
    </source>
</evidence>
<dbReference type="Gene3D" id="2.40.70.10">
    <property type="entry name" value="Acid Proteases"/>
    <property type="match status" value="1"/>
</dbReference>
<comment type="caution">
    <text evidence="5">The sequence shown here is derived from an EMBL/GenBank/DDBJ whole genome shotgun (WGS) entry which is preliminary data.</text>
</comment>
<evidence type="ECO:0000256" key="1">
    <source>
        <dbReference type="ARBA" id="ARBA00022664"/>
    </source>
</evidence>
<keyword evidence="2" id="KW-0863">Zinc-finger</keyword>
<keyword evidence="6" id="KW-1185">Reference proteome</keyword>
<dbReference type="Gene3D" id="4.10.60.10">
    <property type="entry name" value="Zinc finger, CCHC-type"/>
    <property type="match status" value="1"/>
</dbReference>
<keyword evidence="2" id="KW-0479">Metal-binding</keyword>
<gene>
    <name evidence="5" type="ORF">O181_022200</name>
</gene>
<sequence>MKPQPQGHVMDNPYHHDDIKPDAMLMNKARSLSQDQYGDNMSYSEKEALKQLPEASSWPKFPVTGEYYHMELIEYIYGLLIDVPSIPDYWITARLNTAFRGHASIWYTEMKKSMAEETGRGGKVKSTKSTAMIRNHKLLTQMPGELEHAVKCRCNHNCTLDDIANTLQDVRRRTNIEKYTPYKSSGFKEKQSFRVEIKDKPRERVAEVEKNKNSCHNCGSTDHYAKNCSKPKKKVYAIEKVLEEQSPTEDSDSEAKGDSIREQSEEKKYPREEFLVEYQEEIPLEIQDIQLEAGMPQDTANKNYCKHTQDAQSFLVTPTKGMAYIHGSATKMTVCIDNAQHPFIIDSGAHCSILARNYLDNHFPNCVKQLLPTKAKNFKSASGKMASIGTIIDKIIIPHRKGNIRLNPEFVVLDNSHIQGFLLGMDYQRMYGIDIYYSKNRHITIGTNKEKKFSLDI</sequence>
<dbReference type="SUPFAM" id="SSF50630">
    <property type="entry name" value="Acid proteases"/>
    <property type="match status" value="1"/>
</dbReference>
<dbReference type="GO" id="GO:0003676">
    <property type="term" value="F:nucleic acid binding"/>
    <property type="evidence" value="ECO:0007669"/>
    <property type="project" value="InterPro"/>
</dbReference>
<dbReference type="SUPFAM" id="SSF57756">
    <property type="entry name" value="Retrovirus zinc finger-like domains"/>
    <property type="match status" value="1"/>
</dbReference>
<name>A0A9Q3GXV0_9BASI</name>
<dbReference type="GO" id="GO:0006397">
    <property type="term" value="P:mRNA processing"/>
    <property type="evidence" value="ECO:0007669"/>
    <property type="project" value="UniProtKB-KW"/>
</dbReference>
<reference evidence="5" key="1">
    <citation type="submission" date="2021-03" db="EMBL/GenBank/DDBJ databases">
        <title>Draft genome sequence of rust myrtle Austropuccinia psidii MF-1, a brazilian biotype.</title>
        <authorList>
            <person name="Quecine M.C."/>
            <person name="Pachon D.M.R."/>
            <person name="Bonatelli M.L."/>
            <person name="Correr F.H."/>
            <person name="Franceschini L.M."/>
            <person name="Leite T.F."/>
            <person name="Margarido G.R.A."/>
            <person name="Almeida C.A."/>
            <person name="Ferrarezi J.A."/>
            <person name="Labate C.A."/>
        </authorList>
    </citation>
    <scope>NUCLEOTIDE SEQUENCE</scope>
    <source>
        <strain evidence="5">MF-1</strain>
    </source>
</reference>
<organism evidence="5 6">
    <name type="scientific">Austropuccinia psidii MF-1</name>
    <dbReference type="NCBI Taxonomy" id="1389203"/>
    <lineage>
        <taxon>Eukaryota</taxon>
        <taxon>Fungi</taxon>
        <taxon>Dikarya</taxon>
        <taxon>Basidiomycota</taxon>
        <taxon>Pucciniomycotina</taxon>
        <taxon>Pucciniomycetes</taxon>
        <taxon>Pucciniales</taxon>
        <taxon>Sphaerophragmiaceae</taxon>
        <taxon>Austropuccinia</taxon>
    </lineage>
</organism>
<dbReference type="PROSITE" id="PS50158">
    <property type="entry name" value="ZF_CCHC"/>
    <property type="match status" value="1"/>
</dbReference>
<dbReference type="GO" id="GO:0008270">
    <property type="term" value="F:zinc ion binding"/>
    <property type="evidence" value="ECO:0007669"/>
    <property type="project" value="UniProtKB-KW"/>
</dbReference>
<protein>
    <recommendedName>
        <fullName evidence="4">CCHC-type domain-containing protein</fullName>
    </recommendedName>
</protein>
<proteinExistence type="predicted"/>
<keyword evidence="2" id="KW-0862">Zinc</keyword>
<dbReference type="Pfam" id="PF00098">
    <property type="entry name" value="zf-CCHC"/>
    <property type="match status" value="1"/>
</dbReference>
<dbReference type="AlphaFoldDB" id="A0A9Q3GXV0"/>
<feature type="domain" description="CCHC-type" evidence="4">
    <location>
        <begin position="215"/>
        <end position="230"/>
    </location>
</feature>
<accession>A0A9Q3GXV0</accession>
<dbReference type="Proteomes" id="UP000765509">
    <property type="component" value="Unassembled WGS sequence"/>
</dbReference>
<evidence type="ECO:0000313" key="5">
    <source>
        <dbReference type="EMBL" id="MBW0482485.1"/>
    </source>
</evidence>
<dbReference type="InterPro" id="IPR001878">
    <property type="entry name" value="Znf_CCHC"/>
</dbReference>
<dbReference type="InterPro" id="IPR036875">
    <property type="entry name" value="Znf_CCHC_sf"/>
</dbReference>
<dbReference type="EMBL" id="AVOT02006804">
    <property type="protein sequence ID" value="MBW0482485.1"/>
    <property type="molecule type" value="Genomic_DNA"/>
</dbReference>
<keyword evidence="1" id="KW-0507">mRNA processing</keyword>
<evidence type="ECO:0000313" key="6">
    <source>
        <dbReference type="Proteomes" id="UP000765509"/>
    </source>
</evidence>
<evidence type="ECO:0000256" key="2">
    <source>
        <dbReference type="PROSITE-ProRule" id="PRU00047"/>
    </source>
</evidence>
<dbReference type="InterPro" id="IPR021109">
    <property type="entry name" value="Peptidase_aspartic_dom_sf"/>
</dbReference>
<evidence type="ECO:0000256" key="3">
    <source>
        <dbReference type="SAM" id="MobiDB-lite"/>
    </source>
</evidence>
<feature type="region of interest" description="Disordered" evidence="3">
    <location>
        <begin position="242"/>
        <end position="268"/>
    </location>
</feature>
<feature type="compositionally biased region" description="Basic and acidic residues" evidence="3">
    <location>
        <begin position="253"/>
        <end position="268"/>
    </location>
</feature>
<dbReference type="SMART" id="SM00343">
    <property type="entry name" value="ZnF_C2HC"/>
    <property type="match status" value="1"/>
</dbReference>